<accession>S7WRN2</accession>
<dbReference type="PATRIC" id="fig|1330047.3.peg.1760"/>
<evidence type="ECO:0000313" key="4">
    <source>
        <dbReference type="EMBL" id="EPR85836.1"/>
    </source>
</evidence>
<keyword evidence="3" id="KW-0472">Membrane</keyword>
<feature type="compositionally biased region" description="Polar residues" evidence="2">
    <location>
        <begin position="78"/>
        <end position="93"/>
    </location>
</feature>
<evidence type="ECO:0000256" key="3">
    <source>
        <dbReference type="SAM" id="Phobius"/>
    </source>
</evidence>
<dbReference type="Proteomes" id="UP000018420">
    <property type="component" value="Unassembled WGS sequence"/>
</dbReference>
<gene>
    <name evidence="4" type="ORF">L292_3166</name>
</gene>
<proteinExistence type="predicted"/>
<feature type="coiled-coil region" evidence="1">
    <location>
        <begin position="150"/>
        <end position="211"/>
    </location>
</feature>
<dbReference type="RefSeq" id="WP_004907741.1">
    <property type="nucleotide sequence ID" value="NZ_ASYZ01000087.1"/>
</dbReference>
<sequence>MTTIDDKNPKADEDIFNENVEQVASEESTENQETGQSDVETSEKKKGFEPKFWHIALIGIIGAVIWIFYPNFMGSPKPAQQGQQTASNSTNVLKPNDAMLNASNGGQPNQNQAQAPVTGSTNSLMEQAASNANPQQAAPIGNSPYTPEQQAAINNNIQNINQALAQAEASGDTVAQRDAYHAAYNLSLQQQQILTNKINALEQQIITERQNQRVKVEKAAQPKTPKQKTDAEILAREKLPAVKVYKGKVLGEYHINTIYAENAFIEHENETYSVKEGDSLFGKKILKIDAISHVVVTSGGLIK</sequence>
<organism evidence="4 5">
    <name type="scientific">Acinetobacter junii CIP 107470 = MTCC 11364</name>
    <dbReference type="NCBI Taxonomy" id="1217666"/>
    <lineage>
        <taxon>Bacteria</taxon>
        <taxon>Pseudomonadati</taxon>
        <taxon>Pseudomonadota</taxon>
        <taxon>Gammaproteobacteria</taxon>
        <taxon>Moraxellales</taxon>
        <taxon>Moraxellaceae</taxon>
        <taxon>Acinetobacter</taxon>
    </lineage>
</organism>
<feature type="region of interest" description="Disordered" evidence="2">
    <location>
        <begin position="76"/>
        <end position="148"/>
    </location>
</feature>
<keyword evidence="1" id="KW-0175">Coiled coil</keyword>
<keyword evidence="3" id="KW-0812">Transmembrane</keyword>
<evidence type="ECO:0000256" key="2">
    <source>
        <dbReference type="SAM" id="MobiDB-lite"/>
    </source>
</evidence>
<feature type="region of interest" description="Disordered" evidence="2">
    <location>
        <begin position="23"/>
        <end position="44"/>
    </location>
</feature>
<protein>
    <submittedName>
        <fullName evidence="4">Uncharacterized protein</fullName>
    </submittedName>
</protein>
<evidence type="ECO:0000256" key="1">
    <source>
        <dbReference type="SAM" id="Coils"/>
    </source>
</evidence>
<name>S7WRN2_ACIJU</name>
<feature type="compositionally biased region" description="Polar residues" evidence="2">
    <location>
        <begin position="23"/>
        <end position="39"/>
    </location>
</feature>
<dbReference type="AlphaFoldDB" id="S7WRN2"/>
<dbReference type="EMBL" id="ASYZ01000087">
    <property type="protein sequence ID" value="EPR85836.1"/>
    <property type="molecule type" value="Genomic_DNA"/>
</dbReference>
<feature type="compositionally biased region" description="Low complexity" evidence="2">
    <location>
        <begin position="101"/>
        <end position="116"/>
    </location>
</feature>
<comment type="caution">
    <text evidence="4">The sequence shown here is derived from an EMBL/GenBank/DDBJ whole genome shotgun (WGS) entry which is preliminary data.</text>
</comment>
<feature type="compositionally biased region" description="Low complexity" evidence="2">
    <location>
        <begin position="127"/>
        <end position="139"/>
    </location>
</feature>
<evidence type="ECO:0000313" key="5">
    <source>
        <dbReference type="Proteomes" id="UP000018420"/>
    </source>
</evidence>
<reference evidence="4 5" key="1">
    <citation type="submission" date="2013-05" db="EMBL/GenBank/DDBJ databases">
        <title>Genome assembly of Acinetobacter junii MTCC 11364.</title>
        <authorList>
            <person name="Khatri I."/>
            <person name="Singh N.K."/>
            <person name="Subramanian S."/>
            <person name="Mayilraj S."/>
        </authorList>
    </citation>
    <scope>NUCLEOTIDE SEQUENCE [LARGE SCALE GENOMIC DNA]</scope>
    <source>
        <strain evidence="4 5">MTCC 11364</strain>
    </source>
</reference>
<keyword evidence="3" id="KW-1133">Transmembrane helix</keyword>
<feature type="transmembrane region" description="Helical" evidence="3">
    <location>
        <begin position="52"/>
        <end position="69"/>
    </location>
</feature>